<evidence type="ECO:0000256" key="7">
    <source>
        <dbReference type="ARBA" id="ARBA00048461"/>
    </source>
</evidence>
<dbReference type="Pfam" id="PF00756">
    <property type="entry name" value="Esterase"/>
    <property type="match status" value="1"/>
</dbReference>
<dbReference type="InterPro" id="IPR014186">
    <property type="entry name" value="S-formylglutathione_hydrol"/>
</dbReference>
<evidence type="ECO:0000256" key="6">
    <source>
        <dbReference type="ARBA" id="ARBA00047591"/>
    </source>
</evidence>
<dbReference type="GO" id="GO:0018738">
    <property type="term" value="F:S-formylglutathione hydrolase activity"/>
    <property type="evidence" value="ECO:0007669"/>
    <property type="project" value="UniProtKB-EC"/>
</dbReference>
<dbReference type="GO" id="GO:0005829">
    <property type="term" value="C:cytosol"/>
    <property type="evidence" value="ECO:0007669"/>
    <property type="project" value="TreeGrafter"/>
</dbReference>
<evidence type="ECO:0000256" key="9">
    <source>
        <dbReference type="RuleBase" id="RU363068"/>
    </source>
</evidence>
<feature type="active site" description="Charge relay system" evidence="8">
    <location>
        <position position="230"/>
    </location>
</feature>
<feature type="active site" description="Charge relay system" evidence="8">
    <location>
        <position position="152"/>
    </location>
</feature>
<accession>A0AAF0E2V1</accession>
<evidence type="ECO:0000256" key="1">
    <source>
        <dbReference type="ARBA" id="ARBA00005622"/>
    </source>
</evidence>
<comment type="subcellular location">
    <subcellularLocation>
        <location evidence="9">Cytoplasm</location>
    </subcellularLocation>
</comment>
<dbReference type="EC" id="3.1.2.12" evidence="2 9"/>
<protein>
    <recommendedName>
        <fullName evidence="3 9">S-formylglutathione hydrolase</fullName>
        <ecNumber evidence="2 9">3.1.2.12</ecNumber>
    </recommendedName>
</protein>
<evidence type="ECO:0000313" key="11">
    <source>
        <dbReference type="Proteomes" id="UP001214603"/>
    </source>
</evidence>
<feature type="active site" description="Charge relay system" evidence="8">
    <location>
        <position position="267"/>
    </location>
</feature>
<organism evidence="10 11">
    <name type="scientific">Malassezia obtusa</name>
    <dbReference type="NCBI Taxonomy" id="76774"/>
    <lineage>
        <taxon>Eukaryota</taxon>
        <taxon>Fungi</taxon>
        <taxon>Dikarya</taxon>
        <taxon>Basidiomycota</taxon>
        <taxon>Ustilaginomycotina</taxon>
        <taxon>Malasseziomycetes</taxon>
        <taxon>Malasseziales</taxon>
        <taxon>Malasseziaceae</taxon>
        <taxon>Malassezia</taxon>
    </lineage>
</organism>
<name>A0AAF0E2V1_9BASI</name>
<dbReference type="Proteomes" id="UP001214603">
    <property type="component" value="Chromosome 1"/>
</dbReference>
<dbReference type="Gene3D" id="3.40.50.1820">
    <property type="entry name" value="alpha/beta hydrolase"/>
    <property type="match status" value="1"/>
</dbReference>
<evidence type="ECO:0000256" key="4">
    <source>
        <dbReference type="ARBA" id="ARBA00022487"/>
    </source>
</evidence>
<comment type="function">
    <text evidence="9">Serine hydrolase involved in the detoxification of formaldehyde.</text>
</comment>
<dbReference type="InterPro" id="IPR029058">
    <property type="entry name" value="AB_hydrolase_fold"/>
</dbReference>
<dbReference type="InterPro" id="IPR000801">
    <property type="entry name" value="Esterase-like"/>
</dbReference>
<dbReference type="GO" id="GO:0052689">
    <property type="term" value="F:carboxylic ester hydrolase activity"/>
    <property type="evidence" value="ECO:0007669"/>
    <property type="project" value="UniProtKB-KW"/>
</dbReference>
<keyword evidence="5 9" id="KW-0378">Hydrolase</keyword>
<evidence type="ECO:0000256" key="8">
    <source>
        <dbReference type="PIRSR" id="PIRSR614186-1"/>
    </source>
</evidence>
<dbReference type="NCBIfam" id="TIGR02821">
    <property type="entry name" value="fghA_ester_D"/>
    <property type="match status" value="1"/>
</dbReference>
<evidence type="ECO:0000256" key="5">
    <source>
        <dbReference type="ARBA" id="ARBA00022801"/>
    </source>
</evidence>
<proteinExistence type="inferred from homology"/>
<dbReference type="PANTHER" id="PTHR10061">
    <property type="entry name" value="S-FORMYLGLUTATHIONE HYDROLASE"/>
    <property type="match status" value="1"/>
</dbReference>
<reference evidence="10" key="1">
    <citation type="submission" date="2023-03" db="EMBL/GenBank/DDBJ databases">
        <title>Mating type loci evolution in Malassezia.</title>
        <authorList>
            <person name="Coelho M.A."/>
        </authorList>
    </citation>
    <scope>NUCLEOTIDE SEQUENCE</scope>
    <source>
        <strain evidence="10">CBS 7876</strain>
    </source>
</reference>
<gene>
    <name evidence="10" type="ORF">MOBT1_000854</name>
</gene>
<dbReference type="FunFam" id="3.40.50.1820:FF:000002">
    <property type="entry name" value="S-formylglutathione hydrolase"/>
    <property type="match status" value="1"/>
</dbReference>
<dbReference type="SUPFAM" id="SSF53474">
    <property type="entry name" value="alpha/beta-Hydrolases"/>
    <property type="match status" value="1"/>
</dbReference>
<sequence length="289" mass="31478">MSFSVQSQNKVFDGVLTKYAFTSSALGGLETRINVFVPPKASTSAKAPVLYYLAGLTCTEDNGPQKGAFFEAAAQEGIAIVFPDTSPRGANIDGENDSWDFGTGAGFYLNATKAPWNKYYNMYDFVTKELPTKLQESDLPLDVQRSSIFGHSMGGHGALVIYLRELGRYRSVSAFAPISHPCACPWGEKAFNGYLDGGMEAGKAYDAAELLGGLNSGANVDVLVDCGLADNFYKQSQLQPETLQEAAKKAGIDASRVQVHLREGYDHSYYFISTFAGDHVRWHAKFLRS</sequence>
<comment type="catalytic activity">
    <reaction evidence="9">
        <text>S-formylglutathione + H2O = formate + glutathione + H(+)</text>
        <dbReference type="Rhea" id="RHEA:14961"/>
        <dbReference type="ChEBI" id="CHEBI:15377"/>
        <dbReference type="ChEBI" id="CHEBI:15378"/>
        <dbReference type="ChEBI" id="CHEBI:15740"/>
        <dbReference type="ChEBI" id="CHEBI:57688"/>
        <dbReference type="ChEBI" id="CHEBI:57925"/>
        <dbReference type="EC" id="3.1.2.12"/>
    </reaction>
</comment>
<evidence type="ECO:0000256" key="2">
    <source>
        <dbReference type="ARBA" id="ARBA00012479"/>
    </source>
</evidence>
<evidence type="ECO:0000256" key="3">
    <source>
        <dbReference type="ARBA" id="ARBA00016774"/>
    </source>
</evidence>
<dbReference type="AlphaFoldDB" id="A0AAF0E2V1"/>
<comment type="similarity">
    <text evidence="1 9">Belongs to the esterase D family.</text>
</comment>
<keyword evidence="4 9" id="KW-0719">Serine esterase</keyword>
<comment type="catalytic activity">
    <reaction evidence="6">
        <text>a diacylglycerol + H2O = a monoacylglycerol + a fatty acid + H(+)</text>
        <dbReference type="Rhea" id="RHEA:32731"/>
        <dbReference type="ChEBI" id="CHEBI:15377"/>
        <dbReference type="ChEBI" id="CHEBI:15378"/>
        <dbReference type="ChEBI" id="CHEBI:17408"/>
        <dbReference type="ChEBI" id="CHEBI:18035"/>
        <dbReference type="ChEBI" id="CHEBI:28868"/>
    </reaction>
</comment>
<keyword evidence="11" id="KW-1185">Reference proteome</keyword>
<comment type="catalytic activity">
    <reaction evidence="7">
        <text>a monoacylglycerol + H2O = glycerol + a fatty acid + H(+)</text>
        <dbReference type="Rhea" id="RHEA:15245"/>
        <dbReference type="ChEBI" id="CHEBI:15377"/>
        <dbReference type="ChEBI" id="CHEBI:15378"/>
        <dbReference type="ChEBI" id="CHEBI:17408"/>
        <dbReference type="ChEBI" id="CHEBI:17754"/>
        <dbReference type="ChEBI" id="CHEBI:28868"/>
    </reaction>
</comment>
<dbReference type="GO" id="GO:0046294">
    <property type="term" value="P:formaldehyde catabolic process"/>
    <property type="evidence" value="ECO:0007669"/>
    <property type="project" value="InterPro"/>
</dbReference>
<dbReference type="PANTHER" id="PTHR10061:SF0">
    <property type="entry name" value="S-FORMYLGLUTATHIONE HYDROLASE"/>
    <property type="match status" value="1"/>
</dbReference>
<evidence type="ECO:0000313" key="10">
    <source>
        <dbReference type="EMBL" id="WFD02173.1"/>
    </source>
</evidence>
<dbReference type="EMBL" id="CP119934">
    <property type="protein sequence ID" value="WFD02173.1"/>
    <property type="molecule type" value="Genomic_DNA"/>
</dbReference>
<keyword evidence="9" id="KW-0963">Cytoplasm</keyword>